<dbReference type="GO" id="GO:0005886">
    <property type="term" value="C:plasma membrane"/>
    <property type="evidence" value="ECO:0007669"/>
    <property type="project" value="TreeGrafter"/>
</dbReference>
<dbReference type="AlphaFoldDB" id="A0A1C3NX98"/>
<feature type="compositionally biased region" description="Low complexity" evidence="5">
    <location>
        <begin position="299"/>
        <end position="324"/>
    </location>
</feature>
<evidence type="ECO:0000256" key="5">
    <source>
        <dbReference type="SAM" id="MobiDB-lite"/>
    </source>
</evidence>
<evidence type="ECO:0000313" key="7">
    <source>
        <dbReference type="EMBL" id="SBW22158.1"/>
    </source>
</evidence>
<dbReference type="InterPro" id="IPR042177">
    <property type="entry name" value="Cell/Rod_1"/>
</dbReference>
<dbReference type="InterPro" id="IPR042175">
    <property type="entry name" value="Cell/Rod_MreC_2"/>
</dbReference>
<accession>A0A1C3NX98</accession>
<dbReference type="PANTHER" id="PTHR34138:SF1">
    <property type="entry name" value="CELL SHAPE-DETERMINING PROTEIN MREC"/>
    <property type="match status" value="1"/>
</dbReference>
<gene>
    <name evidence="7" type="ORF">FDG2_2244</name>
</gene>
<evidence type="ECO:0000256" key="2">
    <source>
        <dbReference type="ARBA" id="ARBA00013855"/>
    </source>
</evidence>
<feature type="domain" description="Rod shape-determining protein MreC beta-barrel core" evidence="6">
    <location>
        <begin position="131"/>
        <end position="267"/>
    </location>
</feature>
<evidence type="ECO:0000256" key="4">
    <source>
        <dbReference type="ARBA" id="ARBA00032089"/>
    </source>
</evidence>
<evidence type="ECO:0000259" key="6">
    <source>
        <dbReference type="Pfam" id="PF04085"/>
    </source>
</evidence>
<keyword evidence="8" id="KW-1185">Reference proteome</keyword>
<protein>
    <recommendedName>
        <fullName evidence="2">Cell shape-determining protein MreC</fullName>
    </recommendedName>
    <alternativeName>
        <fullName evidence="4">Cell shape protein MreC</fullName>
    </alternativeName>
</protein>
<dbReference type="Proteomes" id="UP000199013">
    <property type="component" value="Unassembled WGS sequence"/>
</dbReference>
<dbReference type="Gene3D" id="2.40.10.340">
    <property type="entry name" value="Rod shape-determining protein MreC, domain 1"/>
    <property type="match status" value="1"/>
</dbReference>
<dbReference type="EMBL" id="FLUV01000937">
    <property type="protein sequence ID" value="SBW22158.1"/>
    <property type="molecule type" value="Genomic_DNA"/>
</dbReference>
<dbReference type="Gene3D" id="2.40.10.350">
    <property type="entry name" value="Rod shape-determining protein MreC, domain 2"/>
    <property type="match status" value="1"/>
</dbReference>
<evidence type="ECO:0000256" key="3">
    <source>
        <dbReference type="ARBA" id="ARBA00022960"/>
    </source>
</evidence>
<evidence type="ECO:0000256" key="1">
    <source>
        <dbReference type="ARBA" id="ARBA00009369"/>
    </source>
</evidence>
<dbReference type="GO" id="GO:0008360">
    <property type="term" value="P:regulation of cell shape"/>
    <property type="evidence" value="ECO:0007669"/>
    <property type="project" value="UniProtKB-KW"/>
</dbReference>
<reference evidence="8" key="1">
    <citation type="submission" date="2016-02" db="EMBL/GenBank/DDBJ databases">
        <authorList>
            <person name="Wibberg D."/>
        </authorList>
    </citation>
    <scope>NUCLEOTIDE SEQUENCE [LARGE SCALE GENOMIC DNA]</scope>
</reference>
<dbReference type="PANTHER" id="PTHR34138">
    <property type="entry name" value="CELL SHAPE-DETERMINING PROTEIN MREC"/>
    <property type="match status" value="1"/>
</dbReference>
<dbReference type="InterPro" id="IPR055342">
    <property type="entry name" value="MreC_beta-barrel_core"/>
</dbReference>
<proteinExistence type="inferred from homology"/>
<comment type="similarity">
    <text evidence="1">Belongs to the MreC family.</text>
</comment>
<name>A0A1C3NX98_9ACTN</name>
<dbReference type="InterPro" id="IPR007221">
    <property type="entry name" value="MreC"/>
</dbReference>
<organism evidence="7 8">
    <name type="scientific">Candidatus Protofrankia californiensis</name>
    <dbReference type="NCBI Taxonomy" id="1839754"/>
    <lineage>
        <taxon>Bacteria</taxon>
        <taxon>Bacillati</taxon>
        <taxon>Actinomycetota</taxon>
        <taxon>Actinomycetes</taxon>
        <taxon>Frankiales</taxon>
        <taxon>Frankiaceae</taxon>
        <taxon>Protofrankia</taxon>
    </lineage>
</organism>
<feature type="region of interest" description="Disordered" evidence="5">
    <location>
        <begin position="273"/>
        <end position="342"/>
    </location>
</feature>
<feature type="compositionally biased region" description="Pro residues" evidence="5">
    <location>
        <begin position="283"/>
        <end position="298"/>
    </location>
</feature>
<keyword evidence="3" id="KW-0133">Cell shape</keyword>
<sequence length="342" mass="34951">MGRDTRRSRVIILVLLVVVFTLITVDYRSSDSSSGLRGALRDVFGGVETAVTTVTRPIGRTLSSLAHPNRYQKRADALAAENAELKRRLAEDDEARRQAAALSSLRLLADRGQYTIIPARVVAIGDITGTDWSVTINAGSADGVTPDKLVLNSDGLVGTVLTATAHTAVVQLASSPASHIGARLENTRLLGAVAGRGGPDALTFTLYDATLQVKTGDRLVTFGSVDYAGGVPIGVVTKVLDSDGGLSRSAEVTTFAALGSLDLVGVVVGTPATDPGDRVLAPRPVPPPATAPPPPTPAPAATAPPSQQPSATASPSPSSVPGAPVRISPTPTLAPAARTSTG</sequence>
<evidence type="ECO:0000313" key="8">
    <source>
        <dbReference type="Proteomes" id="UP000199013"/>
    </source>
</evidence>
<dbReference type="Pfam" id="PF04085">
    <property type="entry name" value="MreC"/>
    <property type="match status" value="1"/>
</dbReference>